<dbReference type="SUPFAM" id="SSF52540">
    <property type="entry name" value="P-loop containing nucleoside triphosphate hydrolases"/>
    <property type="match status" value="1"/>
</dbReference>
<dbReference type="PANTHER" id="PTHR13696">
    <property type="entry name" value="P-LOOP CONTAINING NUCLEOSIDE TRIPHOSPHATE HYDROLASE"/>
    <property type="match status" value="1"/>
</dbReference>
<evidence type="ECO:0000313" key="3">
    <source>
        <dbReference type="EMBL" id="RXH56752.1"/>
    </source>
</evidence>
<evidence type="ECO:0000256" key="2">
    <source>
        <dbReference type="SAM" id="MobiDB-lite"/>
    </source>
</evidence>
<feature type="region of interest" description="Disordered" evidence="2">
    <location>
        <begin position="187"/>
        <end position="274"/>
    </location>
</feature>
<evidence type="ECO:0000256" key="1">
    <source>
        <dbReference type="SAM" id="Coils"/>
    </source>
</evidence>
<dbReference type="AlphaFoldDB" id="A0A4Q0T1S4"/>
<accession>A0A4Q0T1S4</accession>
<dbReference type="RefSeq" id="WP_128911033.1">
    <property type="nucleotide sequence ID" value="NZ_RDSM01000001.1"/>
</dbReference>
<feature type="coiled-coil region" evidence="1">
    <location>
        <begin position="126"/>
        <end position="153"/>
    </location>
</feature>
<dbReference type="PANTHER" id="PTHR13696:SF99">
    <property type="entry name" value="COBYRINIC ACID AC-DIAMIDE SYNTHASE"/>
    <property type="match status" value="1"/>
</dbReference>
<name>A0A4Q0T1S4_9BACT</name>
<reference evidence="4" key="2">
    <citation type="submission" date="2019-02" db="EMBL/GenBank/DDBJ databases">
        <title>Granulicella sibirica sp. nov., a psychrotolerant acidobacterium isolated from an organic soil layer in forested tundra, West Siberia.</title>
        <authorList>
            <person name="Oshkin I.Y."/>
            <person name="Kulichevskaya I.S."/>
            <person name="Rijpstra W.I.C."/>
            <person name="Sinninghe Damste J.S."/>
            <person name="Rakitin A.L."/>
            <person name="Ravin N.V."/>
            <person name="Dedysh S.N."/>
        </authorList>
    </citation>
    <scope>NUCLEOTIDE SEQUENCE [LARGE SCALE GENOMIC DNA]</scope>
    <source>
        <strain evidence="4">AF10</strain>
    </source>
</reference>
<protein>
    <submittedName>
        <fullName evidence="3">ATPases involved in chromosome partitioning</fullName>
    </submittedName>
</protein>
<sequence length="583" mass="63805">MDAKAKELFEEKSVPETPEDVAILYSWANLHGAKYRDFSASRREYRAQLRHRAAEHVREQELKAQAEAEAAAAAAERAAFEAEQAANAQTGLRSPVSREQALRAADEAVRRAGAERMEAARRAEAAAAAEAVARREEREIAEASASAQRQAARYQDSEYRLRELAGPQPIPAVPGQISDPYLQRVENESDLSRLSPDSRLRPLRESDGSEETRRRPQSYRSEEAPAYRPFRTPPSPISFLSSPSAEARSDSSSPTLRLPSDNPQGPAWLYGSPSQAVSQPNAIARSAVSDTLQHSRERVAARWFALKGVFDHSGAEHVADVAPVRQSQKDTRPPMLTVFSLAGGVGKTSLVATLGRALSALGERVILTDTTSHGLLPFYFGANELRPGVVRTFTPPSGSVDAPISLVSYDVDGSGSDPAGQEKFMDEVAQSSRGTNRVLFDLTGSSIWIIRRLARLNPTILIPVAPDMNSVISLQGVERLFQSVTDSDGRPVQPFYLLTQFDASLPLHLDVREVLGRQLGDRLLPFVIRRSPAVSEALAEGMTVVDYAPDAPIAEDYMNVATWLRKVSVPAPTGLRNVRWSER</sequence>
<dbReference type="Proteomes" id="UP000289437">
    <property type="component" value="Unassembled WGS sequence"/>
</dbReference>
<reference evidence="3 4" key="1">
    <citation type="submission" date="2018-11" db="EMBL/GenBank/DDBJ databases">
        <authorList>
            <person name="Mardanov A.V."/>
            <person name="Ravin N.V."/>
            <person name="Dedysh S.N."/>
        </authorList>
    </citation>
    <scope>NUCLEOTIDE SEQUENCE [LARGE SCALE GENOMIC DNA]</scope>
    <source>
        <strain evidence="3 4">AF10</strain>
    </source>
</reference>
<dbReference type="InterPro" id="IPR027417">
    <property type="entry name" value="P-loop_NTPase"/>
</dbReference>
<comment type="caution">
    <text evidence="3">The sequence shown here is derived from an EMBL/GenBank/DDBJ whole genome shotgun (WGS) entry which is preliminary data.</text>
</comment>
<dbReference type="OrthoDB" id="115859at2"/>
<dbReference type="Gene3D" id="3.40.50.300">
    <property type="entry name" value="P-loop containing nucleotide triphosphate hydrolases"/>
    <property type="match status" value="1"/>
</dbReference>
<dbReference type="InterPro" id="IPR017746">
    <property type="entry name" value="Cellulose_synthase_operon_BcsQ"/>
</dbReference>
<evidence type="ECO:0000313" key="4">
    <source>
        <dbReference type="Proteomes" id="UP000289437"/>
    </source>
</evidence>
<feature type="compositionally biased region" description="Basic and acidic residues" evidence="2">
    <location>
        <begin position="187"/>
        <end position="225"/>
    </location>
</feature>
<feature type="coiled-coil region" evidence="1">
    <location>
        <begin position="56"/>
        <end position="85"/>
    </location>
</feature>
<keyword evidence="4" id="KW-1185">Reference proteome</keyword>
<proteinExistence type="predicted"/>
<dbReference type="EMBL" id="RDSM01000001">
    <property type="protein sequence ID" value="RXH56752.1"/>
    <property type="molecule type" value="Genomic_DNA"/>
</dbReference>
<feature type="compositionally biased region" description="Low complexity" evidence="2">
    <location>
        <begin position="237"/>
        <end position="254"/>
    </location>
</feature>
<dbReference type="InterPro" id="IPR050678">
    <property type="entry name" value="DNA_Partitioning_ATPase"/>
</dbReference>
<organism evidence="3 4">
    <name type="scientific">Granulicella sibirica</name>
    <dbReference type="NCBI Taxonomy" id="2479048"/>
    <lineage>
        <taxon>Bacteria</taxon>
        <taxon>Pseudomonadati</taxon>
        <taxon>Acidobacteriota</taxon>
        <taxon>Terriglobia</taxon>
        <taxon>Terriglobales</taxon>
        <taxon>Acidobacteriaceae</taxon>
        <taxon>Granulicella</taxon>
    </lineage>
</organism>
<gene>
    <name evidence="3" type="ORF">GRAN_0062</name>
</gene>
<dbReference type="Pfam" id="PF06564">
    <property type="entry name" value="CBP_BcsQ"/>
    <property type="match status" value="1"/>
</dbReference>
<keyword evidence="1" id="KW-0175">Coiled coil</keyword>